<keyword evidence="12" id="KW-1185">Reference proteome</keyword>
<evidence type="ECO:0000256" key="6">
    <source>
        <dbReference type="ARBA" id="ARBA00023146"/>
    </source>
</evidence>
<dbReference type="GO" id="GO:0006427">
    <property type="term" value="P:histidyl-tRNA aminoacylation"/>
    <property type="evidence" value="ECO:0007669"/>
    <property type="project" value="UniProtKB-UniRule"/>
</dbReference>
<keyword evidence="8" id="KW-0963">Cytoplasm</keyword>
<keyword evidence="4 8" id="KW-0067">ATP-binding</keyword>
<comment type="subcellular location">
    <subcellularLocation>
        <location evidence="8">Cytoplasm</location>
    </subcellularLocation>
</comment>
<dbReference type="GO" id="GO:0004821">
    <property type="term" value="F:histidine-tRNA ligase activity"/>
    <property type="evidence" value="ECO:0007669"/>
    <property type="project" value="UniProtKB-UniRule"/>
</dbReference>
<evidence type="ECO:0000256" key="1">
    <source>
        <dbReference type="ARBA" id="ARBA00008226"/>
    </source>
</evidence>
<evidence type="ECO:0000259" key="9">
    <source>
        <dbReference type="Pfam" id="PF03129"/>
    </source>
</evidence>
<dbReference type="EC" id="6.1.1.21" evidence="8"/>
<reference evidence="11 12" key="1">
    <citation type="submission" date="2020-03" db="EMBL/GenBank/DDBJ databases">
        <title>Genomic Encyclopedia of Type Strains, Phase IV (KMG-IV): sequencing the most valuable type-strain genomes for metagenomic binning, comparative biology and taxonomic classification.</title>
        <authorList>
            <person name="Goeker M."/>
        </authorList>
    </citation>
    <scope>NUCLEOTIDE SEQUENCE [LARGE SCALE GENOMIC DNA]</scope>
    <source>
        <strain evidence="11 12">DSM 29762</strain>
    </source>
</reference>
<evidence type="ECO:0000313" key="12">
    <source>
        <dbReference type="Proteomes" id="UP000590442"/>
    </source>
</evidence>
<dbReference type="GO" id="GO:0005737">
    <property type="term" value="C:cytoplasm"/>
    <property type="evidence" value="ECO:0007669"/>
    <property type="project" value="UniProtKB-SubCell"/>
</dbReference>
<evidence type="ECO:0000256" key="3">
    <source>
        <dbReference type="ARBA" id="ARBA00022741"/>
    </source>
</evidence>
<dbReference type="Pfam" id="PF13393">
    <property type="entry name" value="tRNA-synt_His"/>
    <property type="match status" value="1"/>
</dbReference>
<keyword evidence="6 8" id="KW-0030">Aminoacyl-tRNA synthetase</keyword>
<evidence type="ECO:0000256" key="4">
    <source>
        <dbReference type="ARBA" id="ARBA00022840"/>
    </source>
</evidence>
<dbReference type="InterPro" id="IPR004154">
    <property type="entry name" value="Anticodon-bd"/>
</dbReference>
<evidence type="ECO:0000256" key="2">
    <source>
        <dbReference type="ARBA" id="ARBA00022598"/>
    </source>
</evidence>
<dbReference type="AlphaFoldDB" id="A0A846QXR0"/>
<accession>A0A846QXR0</accession>
<keyword evidence="3 8" id="KW-0547">Nucleotide-binding</keyword>
<protein>
    <recommendedName>
        <fullName evidence="8">Histidine--tRNA ligase</fullName>
        <ecNumber evidence="8">6.1.1.21</ecNumber>
    </recommendedName>
    <alternativeName>
        <fullName evidence="8">Histidyl-tRNA synthetase</fullName>
        <shortName evidence="8">HisRS</shortName>
    </alternativeName>
</protein>
<dbReference type="InterPro" id="IPR015807">
    <property type="entry name" value="His-tRNA-ligase"/>
</dbReference>
<dbReference type="InterPro" id="IPR036621">
    <property type="entry name" value="Anticodon-bd_dom_sf"/>
</dbReference>
<name>A0A846QXR0_9FLAO</name>
<comment type="subunit">
    <text evidence="8">Homodimer.</text>
</comment>
<dbReference type="Pfam" id="PF03129">
    <property type="entry name" value="HGTP_anticodon"/>
    <property type="match status" value="1"/>
</dbReference>
<evidence type="ECO:0000313" key="11">
    <source>
        <dbReference type="EMBL" id="NJB71977.1"/>
    </source>
</evidence>
<evidence type="ECO:0000256" key="7">
    <source>
        <dbReference type="ARBA" id="ARBA00047639"/>
    </source>
</evidence>
<dbReference type="CDD" id="cd00773">
    <property type="entry name" value="HisRS-like_core"/>
    <property type="match status" value="1"/>
</dbReference>
<dbReference type="HAMAP" id="MF_00127">
    <property type="entry name" value="His_tRNA_synth"/>
    <property type="match status" value="1"/>
</dbReference>
<dbReference type="SUPFAM" id="SSF52954">
    <property type="entry name" value="Class II aaRS ABD-related"/>
    <property type="match status" value="1"/>
</dbReference>
<dbReference type="Gene3D" id="3.30.930.10">
    <property type="entry name" value="Bira Bifunctional Protein, Domain 2"/>
    <property type="match status" value="2"/>
</dbReference>
<dbReference type="SUPFAM" id="SSF55681">
    <property type="entry name" value="Class II aaRS and biotin synthetases"/>
    <property type="match status" value="1"/>
</dbReference>
<dbReference type="InterPro" id="IPR033656">
    <property type="entry name" value="HisRS_anticodon"/>
</dbReference>
<evidence type="ECO:0000256" key="8">
    <source>
        <dbReference type="HAMAP-Rule" id="MF_00127"/>
    </source>
</evidence>
<evidence type="ECO:0000256" key="5">
    <source>
        <dbReference type="ARBA" id="ARBA00022917"/>
    </source>
</evidence>
<evidence type="ECO:0000259" key="10">
    <source>
        <dbReference type="Pfam" id="PF13393"/>
    </source>
</evidence>
<keyword evidence="2 8" id="KW-0436">Ligase</keyword>
<dbReference type="GO" id="GO:0005524">
    <property type="term" value="F:ATP binding"/>
    <property type="evidence" value="ECO:0007669"/>
    <property type="project" value="UniProtKB-UniRule"/>
</dbReference>
<proteinExistence type="inferred from homology"/>
<feature type="domain" description="Class II Histidinyl-tRNA synthetase (HisRS)-like catalytic core" evidence="10">
    <location>
        <begin position="236"/>
        <end position="487"/>
    </location>
</feature>
<dbReference type="NCBIfam" id="TIGR00442">
    <property type="entry name" value="hisS"/>
    <property type="match status" value="1"/>
</dbReference>
<feature type="domain" description="Anticodon-binding" evidence="9">
    <location>
        <begin position="518"/>
        <end position="594"/>
    </location>
</feature>
<organism evidence="11 12">
    <name type="scientific">Saonia flava</name>
    <dbReference type="NCBI Taxonomy" id="523696"/>
    <lineage>
        <taxon>Bacteria</taxon>
        <taxon>Pseudomonadati</taxon>
        <taxon>Bacteroidota</taxon>
        <taxon>Flavobacteriia</taxon>
        <taxon>Flavobacteriales</taxon>
        <taxon>Flavobacteriaceae</taxon>
        <taxon>Saonia</taxon>
    </lineage>
</organism>
<dbReference type="CDD" id="cd00859">
    <property type="entry name" value="HisRS_anticodon"/>
    <property type="match status" value="1"/>
</dbReference>
<gene>
    <name evidence="8" type="primary">hisS</name>
    <name evidence="11" type="ORF">GGR42_002468</name>
</gene>
<dbReference type="Gene3D" id="3.40.50.800">
    <property type="entry name" value="Anticodon-binding domain"/>
    <property type="match status" value="1"/>
</dbReference>
<comment type="similarity">
    <text evidence="1 8">Belongs to the class-II aminoacyl-tRNA synthetase family.</text>
</comment>
<dbReference type="PANTHER" id="PTHR11476:SF7">
    <property type="entry name" value="HISTIDINE--TRNA LIGASE"/>
    <property type="match status" value="1"/>
</dbReference>
<comment type="caution">
    <text evidence="11">The sequence shown here is derived from an EMBL/GenBank/DDBJ whole genome shotgun (WGS) entry which is preliminary data.</text>
</comment>
<dbReference type="Proteomes" id="UP000590442">
    <property type="component" value="Unassembled WGS sequence"/>
</dbReference>
<dbReference type="InterPro" id="IPR041715">
    <property type="entry name" value="HisRS-like_core"/>
</dbReference>
<comment type="catalytic activity">
    <reaction evidence="7 8">
        <text>tRNA(His) + L-histidine + ATP = L-histidyl-tRNA(His) + AMP + diphosphate + H(+)</text>
        <dbReference type="Rhea" id="RHEA:17313"/>
        <dbReference type="Rhea" id="RHEA-COMP:9665"/>
        <dbReference type="Rhea" id="RHEA-COMP:9689"/>
        <dbReference type="ChEBI" id="CHEBI:15378"/>
        <dbReference type="ChEBI" id="CHEBI:30616"/>
        <dbReference type="ChEBI" id="CHEBI:33019"/>
        <dbReference type="ChEBI" id="CHEBI:57595"/>
        <dbReference type="ChEBI" id="CHEBI:78442"/>
        <dbReference type="ChEBI" id="CHEBI:78527"/>
        <dbReference type="ChEBI" id="CHEBI:456215"/>
        <dbReference type="EC" id="6.1.1.21"/>
    </reaction>
</comment>
<sequence>MAQKPSIPKGTRDFSPSEVYKRNYIFDVVKKHFQTFGFQPIETPSFENSDTLMGKYGDEGDRLIFKIIDSGNIYEKKLSEDVENAISIFVALTYIFRDVTTAILEDIDRYNLEFATREELYEIIKGKNLLKHYDNKLEEWGHFLIDDYKYRIAFTDKLNAYREVFLSNCVEFIYGRGIDFKQVRDKSDLSEHYFKWADRHVVKQFTTDIFGKIEGEIPNINKLTSDLLVKKISEKALRYDLTVPFARYVVMHQNEIDFPFKRYQIQPVWRADRPQKGRFREFYQCDADVVGANSLLQEVELIQLYDAVFTDLGLKGTTIKLNNRKILSGIAEVIGAKHLLVAFTVALDKLDKIGEEGVKKEMLEKGISEQAIQKATPLFSLSGSNSEQLLQLKELLKDSEEGSKGVQELDYIISSIEELGLQSANLSIDVTLARGLNYYTGAIFEVSAPDGVNMGSIGGGGRYDDLTGVFGLKDMSGVGISFGLDRIYIVLEELGLFPSAIDQSLDVLCVNFGDREALFALKLVRELRKSGIKADVYPSSVKMQKQMKYANNRKVPFVILIGEQELESNSFVVKNMKEGSQGTYSLDKVEEFINSF</sequence>
<dbReference type="PANTHER" id="PTHR11476">
    <property type="entry name" value="HISTIDYL-TRNA SYNTHETASE"/>
    <property type="match status" value="1"/>
</dbReference>
<keyword evidence="5 8" id="KW-0648">Protein biosynthesis</keyword>
<dbReference type="EMBL" id="JAATJJ010000002">
    <property type="protein sequence ID" value="NJB71977.1"/>
    <property type="molecule type" value="Genomic_DNA"/>
</dbReference>
<dbReference type="InterPro" id="IPR045864">
    <property type="entry name" value="aa-tRNA-synth_II/BPL/LPL"/>
</dbReference>